<dbReference type="Pfam" id="PF00015">
    <property type="entry name" value="MCPsignal"/>
    <property type="match status" value="1"/>
</dbReference>
<feature type="domain" description="Methyl-accepting transducer" evidence="5">
    <location>
        <begin position="223"/>
        <end position="459"/>
    </location>
</feature>
<keyword evidence="4" id="KW-0472">Membrane</keyword>
<dbReference type="SUPFAM" id="SSF58104">
    <property type="entry name" value="Methyl-accepting chemotaxis protein (MCP) signaling domain"/>
    <property type="match status" value="1"/>
</dbReference>
<keyword evidence="1 2" id="KW-0807">Transducer</keyword>
<gene>
    <name evidence="6" type="ORF">JOC58_003001</name>
</gene>
<evidence type="ECO:0000256" key="3">
    <source>
        <dbReference type="SAM" id="MobiDB-lite"/>
    </source>
</evidence>
<evidence type="ECO:0000256" key="2">
    <source>
        <dbReference type="PROSITE-ProRule" id="PRU00284"/>
    </source>
</evidence>
<comment type="caution">
    <text evidence="6">The sequence shown here is derived from an EMBL/GenBank/DDBJ whole genome shotgun (WGS) entry which is preliminary data.</text>
</comment>
<evidence type="ECO:0000313" key="7">
    <source>
        <dbReference type="Proteomes" id="UP001185028"/>
    </source>
</evidence>
<accession>A0ABU1J0T7</accession>
<dbReference type="PANTHER" id="PTHR32089:SF112">
    <property type="entry name" value="LYSOZYME-LIKE PROTEIN-RELATED"/>
    <property type="match status" value="1"/>
</dbReference>
<feature type="region of interest" description="Disordered" evidence="3">
    <location>
        <begin position="507"/>
        <end position="545"/>
    </location>
</feature>
<proteinExistence type="predicted"/>
<feature type="transmembrane region" description="Helical" evidence="4">
    <location>
        <begin position="79"/>
        <end position="98"/>
    </location>
</feature>
<dbReference type="SMART" id="SM00283">
    <property type="entry name" value="MA"/>
    <property type="match status" value="1"/>
</dbReference>
<feature type="compositionally biased region" description="Low complexity" evidence="3">
    <location>
        <begin position="507"/>
        <end position="516"/>
    </location>
</feature>
<organism evidence="6 7">
    <name type="scientific">Paenibacillus hunanensis</name>
    <dbReference type="NCBI Taxonomy" id="539262"/>
    <lineage>
        <taxon>Bacteria</taxon>
        <taxon>Bacillati</taxon>
        <taxon>Bacillota</taxon>
        <taxon>Bacilli</taxon>
        <taxon>Bacillales</taxon>
        <taxon>Paenibacillaceae</taxon>
        <taxon>Paenibacillus</taxon>
    </lineage>
</organism>
<reference evidence="6 7" key="1">
    <citation type="submission" date="2023-07" db="EMBL/GenBank/DDBJ databases">
        <title>Genomic Encyclopedia of Type Strains, Phase IV (KMG-IV): sequencing the most valuable type-strain genomes for metagenomic binning, comparative biology and taxonomic classification.</title>
        <authorList>
            <person name="Goeker M."/>
        </authorList>
    </citation>
    <scope>NUCLEOTIDE SEQUENCE [LARGE SCALE GENOMIC DNA]</scope>
    <source>
        <strain evidence="6 7">DSM 22170</strain>
    </source>
</reference>
<evidence type="ECO:0000313" key="6">
    <source>
        <dbReference type="EMBL" id="MDR6245103.1"/>
    </source>
</evidence>
<dbReference type="EMBL" id="JAVDQH010000011">
    <property type="protein sequence ID" value="MDR6245103.1"/>
    <property type="molecule type" value="Genomic_DNA"/>
</dbReference>
<dbReference type="PANTHER" id="PTHR32089">
    <property type="entry name" value="METHYL-ACCEPTING CHEMOTAXIS PROTEIN MCPB"/>
    <property type="match status" value="1"/>
</dbReference>
<dbReference type="Gene3D" id="1.10.287.950">
    <property type="entry name" value="Methyl-accepting chemotaxis protein"/>
    <property type="match status" value="1"/>
</dbReference>
<sequence length="545" mass="59891">MYEKNKVMNWLCLVTVALSFLVFGLHQFTTIIPMTMNMTEPMNHMAASSLNTLRYILLALPLALLAISLLLFSRNRVSAALPVMNTLILTLSSIALIAVGDGLVEYHFSVFMVVAFVAFYDSLALVLLTTAIFAIHHLAGFFLFPELLCGQHAYSFSLLLIHAVFLLLTSAAVSLLIVAKQRHTRALQKQKEQADIWNRTALGNLTQSGQYMDESASTLQTSSSALVHLSENIASSMLSIRTNATDELLPSQQRSEQRLHAITAAIHEVASSLEQLHEASDTTIRRAQLGNESLGEITAHMSALQQDVSQMAHGIHEVDDKANQISSFIDIIAHLAAETNLLALNASIEAARAGQHGQSFAVVAQQVKKLSVETTGALVRMSSIMQEFNGATTSALASSEHGTQRVQRTLTEIEQIQQAFQEIVIATELNGEQTERITQRMLELNEHAIHVNEATHYVTQMIEQSLDQHAAVDHILHQQLEHSSAVYQQAERLNSMSEELRTLVEQFSQRQQEQGQLMEHGNATEDSSSTGIAGMISLPPQGVAS</sequence>
<evidence type="ECO:0000256" key="4">
    <source>
        <dbReference type="SAM" id="Phobius"/>
    </source>
</evidence>
<evidence type="ECO:0000259" key="5">
    <source>
        <dbReference type="PROSITE" id="PS50111"/>
    </source>
</evidence>
<feature type="transmembrane region" description="Helical" evidence="4">
    <location>
        <begin position="156"/>
        <end position="179"/>
    </location>
</feature>
<keyword evidence="7" id="KW-1185">Reference proteome</keyword>
<dbReference type="InterPro" id="IPR004089">
    <property type="entry name" value="MCPsignal_dom"/>
</dbReference>
<dbReference type="PROSITE" id="PS50111">
    <property type="entry name" value="CHEMOTAXIS_TRANSDUC_2"/>
    <property type="match status" value="1"/>
</dbReference>
<feature type="transmembrane region" description="Helical" evidence="4">
    <location>
        <begin position="125"/>
        <end position="144"/>
    </location>
</feature>
<dbReference type="RefSeq" id="WP_188773507.1">
    <property type="nucleotide sequence ID" value="NZ_BMMB01000001.1"/>
</dbReference>
<evidence type="ECO:0000256" key="1">
    <source>
        <dbReference type="ARBA" id="ARBA00023224"/>
    </source>
</evidence>
<keyword evidence="4" id="KW-0812">Transmembrane</keyword>
<feature type="transmembrane region" description="Helical" evidence="4">
    <location>
        <begin position="52"/>
        <end position="72"/>
    </location>
</feature>
<name>A0ABU1J0T7_9BACL</name>
<dbReference type="Proteomes" id="UP001185028">
    <property type="component" value="Unassembled WGS sequence"/>
</dbReference>
<keyword evidence="4" id="KW-1133">Transmembrane helix</keyword>
<feature type="transmembrane region" description="Helical" evidence="4">
    <location>
        <begin position="7"/>
        <end position="32"/>
    </location>
</feature>
<protein>
    <submittedName>
        <fullName evidence="6">Methyl-accepting chemotaxis protein</fullName>
    </submittedName>
</protein>